<keyword evidence="3" id="KW-1185">Reference proteome</keyword>
<dbReference type="RefSeq" id="WP_267949281.1">
    <property type="nucleotide sequence ID" value="NZ_CP113264.1"/>
</dbReference>
<gene>
    <name evidence="2" type="ORF">OUQ99_10710</name>
</gene>
<dbReference type="InterPro" id="IPR040843">
    <property type="entry name" value="RAMA"/>
</dbReference>
<sequence length="146" mass="16136">MSQVIRVDSDVFAELQRRAQPFVDTPNDVLRRVLELNVRAKATKEAPSVPLASPAVSDNEHDIGALAEMIRKGDLTVGEKLVWARPRLGRTHLATVTAGGRMRLDEEDVPPFKTPSGAAQALSGHAINGWIQWRRVRDGVLLQDLR</sequence>
<accession>A0ABY6YT37</accession>
<organism evidence="2 3">
    <name type="scientific">Streptomonospora nanhaiensis</name>
    <dbReference type="NCBI Taxonomy" id="1323731"/>
    <lineage>
        <taxon>Bacteria</taxon>
        <taxon>Bacillati</taxon>
        <taxon>Actinomycetota</taxon>
        <taxon>Actinomycetes</taxon>
        <taxon>Streptosporangiales</taxon>
        <taxon>Nocardiopsidaceae</taxon>
        <taxon>Streptomonospora</taxon>
    </lineage>
</organism>
<protein>
    <recommendedName>
        <fullName evidence="1">RAMA domain-containing protein</fullName>
    </recommendedName>
</protein>
<dbReference type="Pfam" id="PF18755">
    <property type="entry name" value="RAMA"/>
    <property type="match status" value="1"/>
</dbReference>
<evidence type="ECO:0000313" key="2">
    <source>
        <dbReference type="EMBL" id="WAE75511.1"/>
    </source>
</evidence>
<feature type="domain" description="RAMA" evidence="1">
    <location>
        <begin position="63"/>
        <end position="146"/>
    </location>
</feature>
<reference evidence="2 3" key="1">
    <citation type="journal article" date="2013" name="Int. J. Syst. Evol. Microbiol.">
        <title>Description of Streptomonospora sediminis sp. nov. and Streptomonospora nanhaiensis sp. nov., and reclassification of Nocardiopsis arabia Hozzein &amp; Goodfellow 2008 as Streptomonospora arabica comb. nov. and emended description of the genus Streptomonospora.</title>
        <authorList>
            <person name="Zhang D.F."/>
            <person name="Pan H.Q."/>
            <person name="He J."/>
            <person name="Zhang X.M."/>
            <person name="Zhang Y.G."/>
            <person name="Klenk H.P."/>
            <person name="Hu J.C."/>
            <person name="Li W.J."/>
        </authorList>
    </citation>
    <scope>NUCLEOTIDE SEQUENCE [LARGE SCALE GENOMIC DNA]</scope>
    <source>
        <strain evidence="2 3">12A09</strain>
    </source>
</reference>
<evidence type="ECO:0000259" key="1">
    <source>
        <dbReference type="Pfam" id="PF18755"/>
    </source>
</evidence>
<dbReference type="Proteomes" id="UP001156498">
    <property type="component" value="Chromosome"/>
</dbReference>
<dbReference type="EMBL" id="CP113264">
    <property type="protein sequence ID" value="WAE75511.1"/>
    <property type="molecule type" value="Genomic_DNA"/>
</dbReference>
<proteinExistence type="predicted"/>
<name>A0ABY6YT37_9ACTN</name>
<evidence type="ECO:0000313" key="3">
    <source>
        <dbReference type="Proteomes" id="UP001156498"/>
    </source>
</evidence>